<reference evidence="2 3" key="1">
    <citation type="journal article" date="2013" name="Genome Announc.">
        <title>Draft Genome Sequence of the Lignocellulose Decomposer Thermobifida fusca Strain TM51.</title>
        <authorList>
            <person name="Toth A."/>
            <person name="Barna T."/>
            <person name="Nagy I."/>
            <person name="Horvath B."/>
            <person name="Nagy I."/>
            <person name="Tancsics A."/>
            <person name="Kriszt B."/>
            <person name="Baka E."/>
            <person name="Fekete C."/>
            <person name="Kukolya J."/>
        </authorList>
    </citation>
    <scope>NUCLEOTIDE SEQUENCE [LARGE SCALE GENOMIC DNA]</scope>
    <source>
        <strain evidence="2 3">TM51</strain>
    </source>
</reference>
<dbReference type="Proteomes" id="UP000014184">
    <property type="component" value="Unassembled WGS sequence"/>
</dbReference>
<evidence type="ECO:0000313" key="3">
    <source>
        <dbReference type="Proteomes" id="UP000014184"/>
    </source>
</evidence>
<dbReference type="PANTHER" id="PTHR41282">
    <property type="entry name" value="CONSERVED TRANSMEMBRANE PROTEIN-RELATED"/>
    <property type="match status" value="1"/>
</dbReference>
<feature type="transmembrane region" description="Helical" evidence="1">
    <location>
        <begin position="126"/>
        <end position="148"/>
    </location>
</feature>
<proteinExistence type="predicted"/>
<feature type="transmembrane region" description="Helical" evidence="1">
    <location>
        <begin position="219"/>
        <end position="244"/>
    </location>
</feature>
<keyword evidence="1" id="KW-0472">Membrane</keyword>
<dbReference type="InterPro" id="IPR010539">
    <property type="entry name" value="BaxI_1-like"/>
</dbReference>
<evidence type="ECO:0000313" key="2">
    <source>
        <dbReference type="EMBL" id="EOR72443.1"/>
    </source>
</evidence>
<keyword evidence="1" id="KW-1133">Transmembrane helix</keyword>
<feature type="transmembrane region" description="Helical" evidence="1">
    <location>
        <begin position="155"/>
        <end position="175"/>
    </location>
</feature>
<dbReference type="RefSeq" id="WP_011290882.1">
    <property type="nucleotide sequence ID" value="NZ_AOSG01000010.1"/>
</dbReference>
<evidence type="ECO:0008006" key="4">
    <source>
        <dbReference type="Google" id="ProtNLM"/>
    </source>
</evidence>
<organism evidence="2 3">
    <name type="scientific">Thermobifida fusca TM51</name>
    <dbReference type="NCBI Taxonomy" id="1169414"/>
    <lineage>
        <taxon>Bacteria</taxon>
        <taxon>Bacillati</taxon>
        <taxon>Actinomycetota</taxon>
        <taxon>Actinomycetes</taxon>
        <taxon>Streptosporangiales</taxon>
        <taxon>Nocardiopsidaceae</taxon>
        <taxon>Thermobifida</taxon>
    </lineage>
</organism>
<dbReference type="AlphaFoldDB" id="A0A9P2TD18"/>
<dbReference type="PANTHER" id="PTHR41282:SF1">
    <property type="entry name" value="CONSERVED TRANSMEMBRANE PROTEIN-RELATED"/>
    <property type="match status" value="1"/>
</dbReference>
<feature type="transmembrane region" description="Helical" evidence="1">
    <location>
        <begin position="98"/>
        <end position="120"/>
    </location>
</feature>
<accession>A0A9P2TD18</accession>
<comment type="caution">
    <text evidence="2">The sequence shown here is derived from an EMBL/GenBank/DDBJ whole genome shotgun (WGS) entry which is preliminary data.</text>
</comment>
<dbReference type="Pfam" id="PF12811">
    <property type="entry name" value="BaxI_1"/>
    <property type="match status" value="1"/>
</dbReference>
<name>A0A9P2TD18_THEFU</name>
<keyword evidence="3" id="KW-1185">Reference proteome</keyword>
<keyword evidence="1" id="KW-0812">Transmembrane</keyword>
<sequence length="323" mass="33724">MRKRSSSNPVIKRALASAPGGAGYYAQPGYGQPYASQGYGQPYAQPGYGQPGYGQPGYGQPGYGQPYPPQGYGPAPYPAQPGYGPAVPGTRPVTIDDVVMRTGFTLGTVVLGAVLTYFMAMLVNPALSVVMLVIGAIGSLILGLVISFTRSTNPALILIYAGLEGLFVGGFSFVLEASLAGSGVAPGGLVVPAVFGTLFVAGIMLALYKFQVIRVTNTFVKVVTAALLGFLALVLVNLIVGIFVPGGLGLREAGPLGLLVSAVAIVLAALVLAIDFRDVEEAIAYGLPEKVSWQLAFGLTVSLVWLYIEIVRLLWIIQSMFSE</sequence>
<dbReference type="EMBL" id="AOSG01000010">
    <property type="protein sequence ID" value="EOR72443.1"/>
    <property type="molecule type" value="Genomic_DNA"/>
</dbReference>
<feature type="transmembrane region" description="Helical" evidence="1">
    <location>
        <begin position="187"/>
        <end position="207"/>
    </location>
</feature>
<gene>
    <name evidence="2" type="ORF">TM51_02519</name>
</gene>
<evidence type="ECO:0000256" key="1">
    <source>
        <dbReference type="SAM" id="Phobius"/>
    </source>
</evidence>
<feature type="transmembrane region" description="Helical" evidence="1">
    <location>
        <begin position="295"/>
        <end position="317"/>
    </location>
</feature>
<protein>
    <recommendedName>
        <fullName evidence="4">Integral membrane protein</fullName>
    </recommendedName>
</protein>
<feature type="transmembrane region" description="Helical" evidence="1">
    <location>
        <begin position="256"/>
        <end position="274"/>
    </location>
</feature>
<dbReference type="PIRSF" id="PIRSF009160">
    <property type="entry name" value="UCP009160"/>
    <property type="match status" value="1"/>
</dbReference>